<gene>
    <name evidence="4" type="ORF">YC6258_02955</name>
</gene>
<evidence type="ECO:0000259" key="3">
    <source>
        <dbReference type="PROSITE" id="PS51724"/>
    </source>
</evidence>
<dbReference type="InterPro" id="IPR036680">
    <property type="entry name" value="SPOR-like_sf"/>
</dbReference>
<sequence>MEDTVKRRVVGAVVLAFFAVLIVPALLDGEGRIPEVDNIEVPPMVKKPDTSELTVELPVEARKSDVPIAAQSPESRPAASETSSPKDKPATAVTATPAATEPQDYDAQGQLKAWSLQIASFRSTRNAAALRDKLRQQGYRAYNKESVLSDGSTLTQVFVGPESSQQKISILKDQLTKSASELGLSGPPLVVRYRPN</sequence>
<dbReference type="PANTHER" id="PTHR38687:SF1">
    <property type="entry name" value="CELL DIVISION PROTEIN DEDD"/>
    <property type="match status" value="1"/>
</dbReference>
<dbReference type="PROSITE" id="PS51724">
    <property type="entry name" value="SPOR"/>
    <property type="match status" value="1"/>
</dbReference>
<protein>
    <recommendedName>
        <fullName evidence="3">SPOR domain-containing protein</fullName>
    </recommendedName>
</protein>
<keyword evidence="2" id="KW-0812">Transmembrane</keyword>
<dbReference type="GO" id="GO:0032153">
    <property type="term" value="C:cell division site"/>
    <property type="evidence" value="ECO:0007669"/>
    <property type="project" value="TreeGrafter"/>
</dbReference>
<dbReference type="GO" id="GO:0042834">
    <property type="term" value="F:peptidoglycan binding"/>
    <property type="evidence" value="ECO:0007669"/>
    <property type="project" value="InterPro"/>
</dbReference>
<dbReference type="HOGENOM" id="CLU_068683_2_1_6"/>
<evidence type="ECO:0000313" key="5">
    <source>
        <dbReference type="Proteomes" id="UP000032266"/>
    </source>
</evidence>
<dbReference type="GO" id="GO:0030428">
    <property type="term" value="C:cell septum"/>
    <property type="evidence" value="ECO:0007669"/>
    <property type="project" value="TreeGrafter"/>
</dbReference>
<dbReference type="GO" id="GO:0032506">
    <property type="term" value="P:cytokinetic process"/>
    <property type="evidence" value="ECO:0007669"/>
    <property type="project" value="TreeGrafter"/>
</dbReference>
<evidence type="ECO:0000256" key="2">
    <source>
        <dbReference type="SAM" id="Phobius"/>
    </source>
</evidence>
<feature type="domain" description="SPOR" evidence="3">
    <location>
        <begin position="108"/>
        <end position="191"/>
    </location>
</feature>
<dbReference type="OrthoDB" id="7069135at2"/>
<accession>A0A0C5VNL7</accession>
<evidence type="ECO:0000313" key="4">
    <source>
        <dbReference type="EMBL" id="AJQ94993.1"/>
    </source>
</evidence>
<keyword evidence="5" id="KW-1185">Reference proteome</keyword>
<keyword evidence="2" id="KW-1133">Transmembrane helix</keyword>
<proteinExistence type="predicted"/>
<dbReference type="PANTHER" id="PTHR38687">
    <property type="entry name" value="CELL DIVISION PROTEIN DEDD-RELATED"/>
    <property type="match status" value="1"/>
</dbReference>
<dbReference type="RefSeq" id="WP_144407640.1">
    <property type="nucleotide sequence ID" value="NZ_CP007142.1"/>
</dbReference>
<reference evidence="4 5" key="1">
    <citation type="submission" date="2014-01" db="EMBL/GenBank/DDBJ databases">
        <title>Full genme sequencing of cellulolytic bacterium Gynuella sunshinyii YC6258T gen. nov., sp. nov.</title>
        <authorList>
            <person name="Khan H."/>
            <person name="Chung E.J."/>
            <person name="Chung Y.R."/>
        </authorList>
    </citation>
    <scope>NUCLEOTIDE SEQUENCE [LARGE SCALE GENOMIC DNA]</scope>
    <source>
        <strain evidence="4 5">YC6258</strain>
    </source>
</reference>
<dbReference type="AlphaFoldDB" id="A0A0C5VNL7"/>
<organism evidence="4 5">
    <name type="scientific">Gynuella sunshinyii YC6258</name>
    <dbReference type="NCBI Taxonomy" id="1445510"/>
    <lineage>
        <taxon>Bacteria</taxon>
        <taxon>Pseudomonadati</taxon>
        <taxon>Pseudomonadota</taxon>
        <taxon>Gammaproteobacteria</taxon>
        <taxon>Oceanospirillales</taxon>
        <taxon>Saccharospirillaceae</taxon>
        <taxon>Gynuella</taxon>
    </lineage>
</organism>
<keyword evidence="2" id="KW-0472">Membrane</keyword>
<feature type="region of interest" description="Disordered" evidence="1">
    <location>
        <begin position="62"/>
        <end position="104"/>
    </location>
</feature>
<dbReference type="InterPro" id="IPR007730">
    <property type="entry name" value="SPOR-like_dom"/>
</dbReference>
<feature type="transmembrane region" description="Helical" evidence="2">
    <location>
        <begin position="9"/>
        <end position="27"/>
    </location>
</feature>
<name>A0A0C5VNL7_9GAMM</name>
<dbReference type="Proteomes" id="UP000032266">
    <property type="component" value="Chromosome"/>
</dbReference>
<feature type="compositionally biased region" description="Low complexity" evidence="1">
    <location>
        <begin position="90"/>
        <end position="100"/>
    </location>
</feature>
<dbReference type="EMBL" id="CP007142">
    <property type="protein sequence ID" value="AJQ94993.1"/>
    <property type="molecule type" value="Genomic_DNA"/>
</dbReference>
<evidence type="ECO:0000256" key="1">
    <source>
        <dbReference type="SAM" id="MobiDB-lite"/>
    </source>
</evidence>
<dbReference type="STRING" id="1445510.YC6258_02955"/>
<dbReference type="SUPFAM" id="SSF110997">
    <property type="entry name" value="Sporulation related repeat"/>
    <property type="match status" value="1"/>
</dbReference>
<dbReference type="KEGG" id="gsn:YC6258_02955"/>
<dbReference type="InterPro" id="IPR052521">
    <property type="entry name" value="Cell_div_SPOR-domain"/>
</dbReference>
<dbReference type="Pfam" id="PF05036">
    <property type="entry name" value="SPOR"/>
    <property type="match status" value="1"/>
</dbReference>
<dbReference type="Gene3D" id="3.30.70.1070">
    <property type="entry name" value="Sporulation related repeat"/>
    <property type="match status" value="1"/>
</dbReference>